<evidence type="ECO:0000256" key="1">
    <source>
        <dbReference type="ARBA" id="ARBA00022475"/>
    </source>
</evidence>
<dbReference type="SUPFAM" id="SSF52540">
    <property type="entry name" value="P-loop containing nucleoside triphosphate hydrolases"/>
    <property type="match status" value="1"/>
</dbReference>
<dbReference type="PROSITE" id="PS50893">
    <property type="entry name" value="ABC_TRANSPORTER_2"/>
    <property type="match status" value="1"/>
</dbReference>
<evidence type="ECO:0000313" key="6">
    <source>
        <dbReference type="Proteomes" id="UP000501534"/>
    </source>
</evidence>
<dbReference type="InterPro" id="IPR003593">
    <property type="entry name" value="AAA+_ATPase"/>
</dbReference>
<sequence>MLEIRGLRHEYGGRTVLDVPSWDVAAGEASLVLGPSGSGKSTLLGVVSGLLTPTAGEVRVAGENIPALSAARRDAYRAKHVGIVLQTLHLIAVVSVRENLRLAQRLAGHAVDDARIDTVLEGLGIAALASRRARELSLGEAQRVAIARSVVNRPALLLADEPTSALDDGNCEKAIELLMSQAKACGASLVVATHDHRIRAHFARQLVL</sequence>
<keyword evidence="3 5" id="KW-0067">ATP-binding</keyword>
<dbReference type="GO" id="GO:0005524">
    <property type="term" value="F:ATP binding"/>
    <property type="evidence" value="ECO:0007669"/>
    <property type="project" value="UniProtKB-KW"/>
</dbReference>
<dbReference type="GO" id="GO:0022857">
    <property type="term" value="F:transmembrane transporter activity"/>
    <property type="evidence" value="ECO:0007669"/>
    <property type="project" value="TreeGrafter"/>
</dbReference>
<dbReference type="PANTHER" id="PTHR24220:SF659">
    <property type="entry name" value="TRANSPORTER, PUTATIVE-RELATED"/>
    <property type="match status" value="1"/>
</dbReference>
<keyword evidence="1" id="KW-0472">Membrane</keyword>
<evidence type="ECO:0000256" key="2">
    <source>
        <dbReference type="ARBA" id="ARBA00022741"/>
    </source>
</evidence>
<evidence type="ECO:0000313" key="5">
    <source>
        <dbReference type="EMBL" id="QJR12499.1"/>
    </source>
</evidence>
<accession>A0A6M4GZ09</accession>
<gene>
    <name evidence="5" type="ORF">DSM104443_03585</name>
</gene>
<feature type="domain" description="ABC transporter" evidence="4">
    <location>
        <begin position="2"/>
        <end position="208"/>
    </location>
</feature>
<dbReference type="InterPro" id="IPR017871">
    <property type="entry name" value="ABC_transporter-like_CS"/>
</dbReference>
<evidence type="ECO:0000256" key="3">
    <source>
        <dbReference type="ARBA" id="ARBA00022840"/>
    </source>
</evidence>
<keyword evidence="6" id="KW-1185">Reference proteome</keyword>
<evidence type="ECO:0000259" key="4">
    <source>
        <dbReference type="PROSITE" id="PS50893"/>
    </source>
</evidence>
<name>A0A6M4GZ09_9PROT</name>
<dbReference type="GO" id="GO:0016887">
    <property type="term" value="F:ATP hydrolysis activity"/>
    <property type="evidence" value="ECO:0007669"/>
    <property type="project" value="InterPro"/>
</dbReference>
<dbReference type="InterPro" id="IPR015854">
    <property type="entry name" value="ABC_transpr_LolD-like"/>
</dbReference>
<keyword evidence="2" id="KW-0547">Nucleotide-binding</keyword>
<dbReference type="EMBL" id="CP053069">
    <property type="protein sequence ID" value="QJR12499.1"/>
    <property type="molecule type" value="Genomic_DNA"/>
</dbReference>
<dbReference type="InterPro" id="IPR003439">
    <property type="entry name" value="ABC_transporter-like_ATP-bd"/>
</dbReference>
<dbReference type="SMART" id="SM00382">
    <property type="entry name" value="AAA"/>
    <property type="match status" value="1"/>
</dbReference>
<dbReference type="Pfam" id="PF00005">
    <property type="entry name" value="ABC_tran"/>
    <property type="match status" value="1"/>
</dbReference>
<organism evidence="5 6">
    <name type="scientific">Usitatibacter rugosus</name>
    <dbReference type="NCBI Taxonomy" id="2732067"/>
    <lineage>
        <taxon>Bacteria</taxon>
        <taxon>Pseudomonadati</taxon>
        <taxon>Pseudomonadota</taxon>
        <taxon>Betaproteobacteria</taxon>
        <taxon>Nitrosomonadales</taxon>
        <taxon>Usitatibacteraceae</taxon>
        <taxon>Usitatibacter</taxon>
    </lineage>
</organism>
<dbReference type="GO" id="GO:0005886">
    <property type="term" value="C:plasma membrane"/>
    <property type="evidence" value="ECO:0007669"/>
    <property type="project" value="TreeGrafter"/>
</dbReference>
<dbReference type="PANTHER" id="PTHR24220">
    <property type="entry name" value="IMPORT ATP-BINDING PROTEIN"/>
    <property type="match status" value="1"/>
</dbReference>
<keyword evidence="1" id="KW-1003">Cell membrane</keyword>
<dbReference type="Gene3D" id="3.40.50.300">
    <property type="entry name" value="P-loop containing nucleotide triphosphate hydrolases"/>
    <property type="match status" value="1"/>
</dbReference>
<dbReference type="AlphaFoldDB" id="A0A6M4GZ09"/>
<dbReference type="RefSeq" id="WP_171094762.1">
    <property type="nucleotide sequence ID" value="NZ_CP053069.1"/>
</dbReference>
<protein>
    <submittedName>
        <fullName evidence="5">Putative ABC transporter ATP-binding protein</fullName>
    </submittedName>
</protein>
<dbReference type="Proteomes" id="UP000501534">
    <property type="component" value="Chromosome"/>
</dbReference>
<dbReference type="PROSITE" id="PS00211">
    <property type="entry name" value="ABC_TRANSPORTER_1"/>
    <property type="match status" value="1"/>
</dbReference>
<dbReference type="KEGG" id="uru:DSM104443_03585"/>
<dbReference type="InterPro" id="IPR027417">
    <property type="entry name" value="P-loop_NTPase"/>
</dbReference>
<reference evidence="5 6" key="1">
    <citation type="submission" date="2020-04" db="EMBL/GenBank/DDBJ databases">
        <title>Usitatibacter rugosus gen. nov., sp. nov. and Usitatibacter palustris sp. nov., novel members of Usitatibacteraceae fam. nov. within the order Nitrosomonadales isolated from soil.</title>
        <authorList>
            <person name="Huber K.J."/>
            <person name="Neumann-Schaal M."/>
            <person name="Geppert A."/>
            <person name="Luckner M."/>
            <person name="Wanner G."/>
            <person name="Overmann J."/>
        </authorList>
    </citation>
    <scope>NUCLEOTIDE SEQUENCE [LARGE SCALE GENOMIC DNA]</scope>
    <source>
        <strain evidence="5 6">0125_3</strain>
    </source>
</reference>
<proteinExistence type="predicted"/>